<keyword evidence="2" id="KW-1185">Reference proteome</keyword>
<keyword evidence="1" id="KW-0808">Transferase</keyword>
<dbReference type="Pfam" id="PF04655">
    <property type="entry name" value="APH_6_hur"/>
    <property type="match status" value="1"/>
</dbReference>
<organism evidence="1 2">
    <name type="scientific">Renibacterium salmoninarum (strain ATCC 33209 / DSM 20767 / JCM 11484 / NBRC 15589 / NCIMB 2235)</name>
    <dbReference type="NCBI Taxonomy" id="288705"/>
    <lineage>
        <taxon>Bacteria</taxon>
        <taxon>Bacillati</taxon>
        <taxon>Actinomycetota</taxon>
        <taxon>Actinomycetes</taxon>
        <taxon>Micrococcales</taxon>
        <taxon>Micrococcaceae</taxon>
        <taxon>Renibacterium</taxon>
    </lineage>
</organism>
<dbReference type="GO" id="GO:0016301">
    <property type="term" value="F:kinase activity"/>
    <property type="evidence" value="ECO:0007669"/>
    <property type="project" value="UniProtKB-KW"/>
</dbReference>
<dbReference type="eggNOG" id="COG3570">
    <property type="taxonomic scope" value="Bacteria"/>
</dbReference>
<dbReference type="AlphaFoldDB" id="A9WR23"/>
<gene>
    <name evidence="1" type="ordered locus">RSal33209_0650</name>
</gene>
<dbReference type="STRING" id="288705.RSal33209_0650"/>
<dbReference type="InterPro" id="IPR011009">
    <property type="entry name" value="Kinase-like_dom_sf"/>
</dbReference>
<keyword evidence="1" id="KW-0418">Kinase</keyword>
<name>A9WR23_RENSM</name>
<protein>
    <submittedName>
        <fullName evidence="1">Antibiotic resistance kinase</fullName>
    </submittedName>
</protein>
<dbReference type="GO" id="GO:0016773">
    <property type="term" value="F:phosphotransferase activity, alcohol group as acceptor"/>
    <property type="evidence" value="ECO:0007669"/>
    <property type="project" value="InterPro"/>
</dbReference>
<evidence type="ECO:0000313" key="1">
    <source>
        <dbReference type="EMBL" id="ABY22397.1"/>
    </source>
</evidence>
<dbReference type="SUPFAM" id="SSF56112">
    <property type="entry name" value="Protein kinase-like (PK-like)"/>
    <property type="match status" value="1"/>
</dbReference>
<dbReference type="InterPro" id="IPR006748">
    <property type="entry name" value="NH2Glyco/OHUrea_AB-resist_kin"/>
</dbReference>
<evidence type="ECO:0000313" key="2">
    <source>
        <dbReference type="Proteomes" id="UP000002007"/>
    </source>
</evidence>
<dbReference type="Proteomes" id="UP000002007">
    <property type="component" value="Chromosome"/>
</dbReference>
<proteinExistence type="predicted"/>
<reference evidence="2" key="1">
    <citation type="journal article" date="2008" name="J. Bacteriol.">
        <title>Genome sequence of the fish pathogen Renibacterium salmoninarum suggests reductive evolution away from an environmental Arthrobacter ancestor.</title>
        <authorList>
            <person name="Wiens G.D."/>
            <person name="Rockey D.D."/>
            <person name="Wu Z."/>
            <person name="Chang J."/>
            <person name="Levy R."/>
            <person name="Crane S."/>
            <person name="Chen D.S."/>
            <person name="Capri G.R."/>
            <person name="Burnett J.R."/>
            <person name="Sudheesh P.S."/>
            <person name="Schipma M.J."/>
            <person name="Burd H."/>
            <person name="Bhattacharyya A."/>
            <person name="Rhodes L.D."/>
            <person name="Kaul R."/>
            <person name="Strom M.S."/>
        </authorList>
    </citation>
    <scope>NUCLEOTIDE SEQUENCE [LARGE SCALE GENOMIC DNA]</scope>
    <source>
        <strain evidence="2">ATCC 33209 / DSM 20767 / JCM 11484 / NBRC 15589 / NCIMB 2235</strain>
    </source>
</reference>
<sequence length="332" mass="37079">MTVPIPADLAQRYSNTAERRAWLTRLPGLIESAFERWDLSSDLLPGQQPWNGFTGIAIPVLRQGADQAVLKIAFPYEDIGHEAATLKLWGGHGAARLLDHDAADFALLLERLDADRWLQSAPMPDAIRVWGAVMKELSIKQDIRPEWSQIPSLADQAERWSDDFPADWARLDEPFPRWLLEAALEVCQTRGVLGRRESNDVLLHGDLHGMNVLARPGTTGWEAKDFQAIDPQGWLGEAEYAVAPMLNNRLKDLPESNPELALLDRLNLLCAAAGLDAEIARQWCIVREVEDALWPAGKADHLKDLQRCLWIGSTLAGRTISDLPHPHSLEII</sequence>
<dbReference type="KEGG" id="rsa:RSal33209_0650"/>
<dbReference type="GO" id="GO:0019748">
    <property type="term" value="P:secondary metabolic process"/>
    <property type="evidence" value="ECO:0007669"/>
    <property type="project" value="InterPro"/>
</dbReference>
<dbReference type="RefSeq" id="WP_012244097.1">
    <property type="nucleotide sequence ID" value="NC_010168.1"/>
</dbReference>
<accession>A9WR23</accession>
<dbReference type="HOGENOM" id="CLU_061172_2_1_11"/>
<dbReference type="EMBL" id="CP000910">
    <property type="protein sequence ID" value="ABY22397.1"/>
    <property type="molecule type" value="Genomic_DNA"/>
</dbReference>